<evidence type="ECO:0000259" key="1">
    <source>
        <dbReference type="Pfam" id="PF01872"/>
    </source>
</evidence>
<evidence type="ECO:0000313" key="3">
    <source>
        <dbReference type="Proteomes" id="UP000055060"/>
    </source>
</evidence>
<sequence length="177" mass="19265">MRKLIVTEFVSLDGGMEEPGLWSLPYWNAEIAQFKGAEFSACDAQLLGRVTYEGFAKAWPKSTDEGAEQFNSMPKYVVTRTLKTLEWNNSHPIRGDITAAVKDLKGQPGKDIVVSGSGMLVDFLLSAGLVDELHLLVYPLLLGKGKRIFTNSAQSALRLVSSRTFAGGVLALIYAPA</sequence>
<dbReference type="Proteomes" id="UP000055060">
    <property type="component" value="Unassembled WGS sequence"/>
</dbReference>
<dbReference type="GO" id="GO:0008703">
    <property type="term" value="F:5-amino-6-(5-phosphoribosylamino)uracil reductase activity"/>
    <property type="evidence" value="ECO:0007669"/>
    <property type="project" value="InterPro"/>
</dbReference>
<accession>A0A0S7BEZ1</accession>
<dbReference type="GO" id="GO:0009231">
    <property type="term" value="P:riboflavin biosynthetic process"/>
    <property type="evidence" value="ECO:0007669"/>
    <property type="project" value="InterPro"/>
</dbReference>
<proteinExistence type="predicted"/>
<evidence type="ECO:0000313" key="2">
    <source>
        <dbReference type="EMBL" id="GAP13014.1"/>
    </source>
</evidence>
<dbReference type="RefSeq" id="WP_075072384.1">
    <property type="nucleotide sequence ID" value="NZ_DF967972.1"/>
</dbReference>
<name>A0A0S7BEZ1_9CHLR</name>
<reference evidence="2" key="1">
    <citation type="submission" date="2015-07" db="EMBL/GenBank/DDBJ databases">
        <title>Draft Genome Sequences of Anaerolinea thermolimosa IMO-1, Bellilinea caldifistulae GOMI-1, Leptolinea tardivitalis YMTK-2, Levilinea saccharolytica KIBI-1,Longilinea arvoryzae KOME-1, Previously Described as Members of the Anaerolineaceae (Chloroflexi).</title>
        <authorList>
            <person name="Sekiguchi Y."/>
            <person name="Ohashi A."/>
            <person name="Matsuura N."/>
            <person name="Tourlousse M.D."/>
        </authorList>
    </citation>
    <scope>NUCLEOTIDE SEQUENCE [LARGE SCALE GENOMIC DNA]</scope>
    <source>
        <strain evidence="2">KOME-1</strain>
    </source>
</reference>
<keyword evidence="3" id="KW-1185">Reference proteome</keyword>
<dbReference type="InterPro" id="IPR050765">
    <property type="entry name" value="Riboflavin_Biosynth_HTPR"/>
</dbReference>
<organism evidence="2">
    <name type="scientific">Longilinea arvoryzae</name>
    <dbReference type="NCBI Taxonomy" id="360412"/>
    <lineage>
        <taxon>Bacteria</taxon>
        <taxon>Bacillati</taxon>
        <taxon>Chloroflexota</taxon>
        <taxon>Anaerolineae</taxon>
        <taxon>Anaerolineales</taxon>
        <taxon>Anaerolineaceae</taxon>
        <taxon>Longilinea</taxon>
    </lineage>
</organism>
<protein>
    <submittedName>
        <fullName evidence="2">Dihydrofolate reductase</fullName>
    </submittedName>
</protein>
<dbReference type="OrthoDB" id="195113at2"/>
<dbReference type="AlphaFoldDB" id="A0A0S7BEZ1"/>
<dbReference type="EMBL" id="DF967972">
    <property type="protein sequence ID" value="GAP13014.1"/>
    <property type="molecule type" value="Genomic_DNA"/>
</dbReference>
<dbReference type="Gene3D" id="3.40.430.10">
    <property type="entry name" value="Dihydrofolate Reductase, subunit A"/>
    <property type="match status" value="1"/>
</dbReference>
<dbReference type="PANTHER" id="PTHR38011:SF11">
    <property type="entry name" value="2,5-DIAMINO-6-RIBOSYLAMINO-4(3H)-PYRIMIDINONE 5'-PHOSPHATE REDUCTASE"/>
    <property type="match status" value="1"/>
</dbReference>
<dbReference type="InterPro" id="IPR024072">
    <property type="entry name" value="DHFR-like_dom_sf"/>
</dbReference>
<dbReference type="SUPFAM" id="SSF53597">
    <property type="entry name" value="Dihydrofolate reductase-like"/>
    <property type="match status" value="1"/>
</dbReference>
<dbReference type="STRING" id="360412.LARV_00755"/>
<feature type="domain" description="Bacterial bifunctional deaminase-reductase C-terminal" evidence="1">
    <location>
        <begin position="2"/>
        <end position="170"/>
    </location>
</feature>
<dbReference type="PANTHER" id="PTHR38011">
    <property type="entry name" value="DIHYDROFOLATE REDUCTASE FAMILY PROTEIN (AFU_ORTHOLOGUE AFUA_8G06820)"/>
    <property type="match status" value="1"/>
</dbReference>
<dbReference type="Pfam" id="PF01872">
    <property type="entry name" value="RibD_C"/>
    <property type="match status" value="1"/>
</dbReference>
<gene>
    <name evidence="2" type="ORF">LARV_00755</name>
</gene>
<dbReference type="InterPro" id="IPR002734">
    <property type="entry name" value="RibDG_C"/>
</dbReference>